<organism evidence="2 3">
    <name type="scientific">Cymbomonas tetramitiformis</name>
    <dbReference type="NCBI Taxonomy" id="36881"/>
    <lineage>
        <taxon>Eukaryota</taxon>
        <taxon>Viridiplantae</taxon>
        <taxon>Chlorophyta</taxon>
        <taxon>Pyramimonadophyceae</taxon>
        <taxon>Pyramimonadales</taxon>
        <taxon>Pyramimonadaceae</taxon>
        <taxon>Cymbomonas</taxon>
    </lineage>
</organism>
<dbReference type="EMBL" id="LGRX02035190">
    <property type="protein sequence ID" value="KAK3235949.1"/>
    <property type="molecule type" value="Genomic_DNA"/>
</dbReference>
<protein>
    <submittedName>
        <fullName evidence="2">Uncharacterized protein</fullName>
    </submittedName>
</protein>
<gene>
    <name evidence="2" type="ORF">CYMTET_53886</name>
</gene>
<name>A0AAE0BH89_9CHLO</name>
<dbReference type="Proteomes" id="UP001190700">
    <property type="component" value="Unassembled WGS sequence"/>
</dbReference>
<comment type="caution">
    <text evidence="2">The sequence shown here is derived from an EMBL/GenBank/DDBJ whole genome shotgun (WGS) entry which is preliminary data.</text>
</comment>
<reference evidence="2 3" key="1">
    <citation type="journal article" date="2015" name="Genome Biol. Evol.">
        <title>Comparative Genomics of a Bacterivorous Green Alga Reveals Evolutionary Causalities and Consequences of Phago-Mixotrophic Mode of Nutrition.</title>
        <authorList>
            <person name="Burns J.A."/>
            <person name="Paasch A."/>
            <person name="Narechania A."/>
            <person name="Kim E."/>
        </authorList>
    </citation>
    <scope>NUCLEOTIDE SEQUENCE [LARGE SCALE GENOMIC DNA]</scope>
    <source>
        <strain evidence="2 3">PLY_AMNH</strain>
    </source>
</reference>
<evidence type="ECO:0000313" key="3">
    <source>
        <dbReference type="Proteomes" id="UP001190700"/>
    </source>
</evidence>
<dbReference type="AlphaFoldDB" id="A0AAE0BH89"/>
<feature type="region of interest" description="Disordered" evidence="1">
    <location>
        <begin position="168"/>
        <end position="196"/>
    </location>
</feature>
<evidence type="ECO:0000256" key="1">
    <source>
        <dbReference type="SAM" id="MobiDB-lite"/>
    </source>
</evidence>
<proteinExistence type="predicted"/>
<evidence type="ECO:0000313" key="2">
    <source>
        <dbReference type="EMBL" id="KAK3235949.1"/>
    </source>
</evidence>
<accession>A0AAE0BH89</accession>
<keyword evidence="3" id="KW-1185">Reference proteome</keyword>
<sequence>MDTVVSAFQTAFNDEDDANFAQLCQRYPKPTVRDSSEPFTYSSALDLGLRAQYAGMGAPHPDEVSDVVSETRTVLASLRAAATEAGGAAAPPSLHLGAASVPQVVSVPPPAEPPDLQQPLQHLAASDSAAFEPPFQQSFMDDCFAANLSLQSHSVPAAPPCIPAAPLSDVGSDDGHIDDSDIDQPPAQQPAVASRPVGPARLPQAIPFLCISCPATFNVCGLCKCSGFGGAPSRACLLLCAAAVHPAVHPDWVAANICTVGSEISPPALPHSRLYYSIMLYSVA</sequence>